<accession>A0A183JAJ4</accession>
<name>A0A183JAJ4_9BILA</name>
<reference evidence="1 2" key="2">
    <citation type="submission" date="2018-11" db="EMBL/GenBank/DDBJ databases">
        <authorList>
            <consortium name="Pathogen Informatics"/>
        </authorList>
    </citation>
    <scope>NUCLEOTIDE SEQUENCE [LARGE SCALE GENOMIC DNA]</scope>
</reference>
<keyword evidence="2" id="KW-1185">Reference proteome</keyword>
<reference evidence="3" key="1">
    <citation type="submission" date="2016-06" db="UniProtKB">
        <authorList>
            <consortium name="WormBaseParasite"/>
        </authorList>
    </citation>
    <scope>IDENTIFICATION</scope>
</reference>
<dbReference type="WBParaSite" id="SBAD_0001330501-mRNA-1">
    <property type="protein sequence ID" value="SBAD_0001330501-mRNA-1"/>
    <property type="gene ID" value="SBAD_0001330501"/>
</dbReference>
<gene>
    <name evidence="1" type="ORF">SBAD_LOCUS12892</name>
</gene>
<sequence>MPEETFEPETLVLCGLPYALDLDFVMDFTGVTCLSCDLLKELGGLLLLESNFDRLCREIVLFIPDFWQLEADRSDDDGRLATDDRSVSANELDVIRLASSVLLDLSSSKD</sequence>
<evidence type="ECO:0000313" key="2">
    <source>
        <dbReference type="Proteomes" id="UP000270296"/>
    </source>
</evidence>
<dbReference type="EMBL" id="UZAM01019259">
    <property type="protein sequence ID" value="VDP52538.1"/>
    <property type="molecule type" value="Genomic_DNA"/>
</dbReference>
<proteinExistence type="predicted"/>
<dbReference type="Proteomes" id="UP000270296">
    <property type="component" value="Unassembled WGS sequence"/>
</dbReference>
<evidence type="ECO:0000313" key="3">
    <source>
        <dbReference type="WBParaSite" id="SBAD_0001330501-mRNA-1"/>
    </source>
</evidence>
<protein>
    <submittedName>
        <fullName evidence="1 3">Uncharacterized protein</fullName>
    </submittedName>
</protein>
<dbReference type="AlphaFoldDB" id="A0A183JAJ4"/>
<evidence type="ECO:0000313" key="1">
    <source>
        <dbReference type="EMBL" id="VDP52538.1"/>
    </source>
</evidence>
<organism evidence="3">
    <name type="scientific">Soboliphyme baturini</name>
    <dbReference type="NCBI Taxonomy" id="241478"/>
    <lineage>
        <taxon>Eukaryota</taxon>
        <taxon>Metazoa</taxon>
        <taxon>Ecdysozoa</taxon>
        <taxon>Nematoda</taxon>
        <taxon>Enoplea</taxon>
        <taxon>Dorylaimia</taxon>
        <taxon>Dioctophymatida</taxon>
        <taxon>Dioctophymatoidea</taxon>
        <taxon>Soboliphymatidae</taxon>
        <taxon>Soboliphyme</taxon>
    </lineage>
</organism>